<proteinExistence type="predicted"/>
<keyword evidence="2" id="KW-1185">Reference proteome</keyword>
<accession>A0A9P9AL88</accession>
<protein>
    <submittedName>
        <fullName evidence="1">Uncharacterized protein</fullName>
    </submittedName>
</protein>
<comment type="caution">
    <text evidence="1">The sequence shown here is derived from an EMBL/GenBank/DDBJ whole genome shotgun (WGS) entry which is preliminary data.</text>
</comment>
<name>A0A9P9AL88_9HYPO</name>
<dbReference type="AlphaFoldDB" id="A0A9P9AL88"/>
<dbReference type="Proteomes" id="UP000777438">
    <property type="component" value="Unassembled WGS sequence"/>
</dbReference>
<gene>
    <name evidence="1" type="ORF">B0T10DRAFT_145347</name>
</gene>
<evidence type="ECO:0000313" key="1">
    <source>
        <dbReference type="EMBL" id="KAH6880510.1"/>
    </source>
</evidence>
<organism evidence="1 2">
    <name type="scientific">Thelonectria olida</name>
    <dbReference type="NCBI Taxonomy" id="1576542"/>
    <lineage>
        <taxon>Eukaryota</taxon>
        <taxon>Fungi</taxon>
        <taxon>Dikarya</taxon>
        <taxon>Ascomycota</taxon>
        <taxon>Pezizomycotina</taxon>
        <taxon>Sordariomycetes</taxon>
        <taxon>Hypocreomycetidae</taxon>
        <taxon>Hypocreales</taxon>
        <taxon>Nectriaceae</taxon>
        <taxon>Thelonectria</taxon>
    </lineage>
</organism>
<reference evidence="1 2" key="1">
    <citation type="journal article" date="2021" name="Nat. Commun.">
        <title>Genetic determinants of endophytism in the Arabidopsis root mycobiome.</title>
        <authorList>
            <person name="Mesny F."/>
            <person name="Miyauchi S."/>
            <person name="Thiergart T."/>
            <person name="Pickel B."/>
            <person name="Atanasova L."/>
            <person name="Karlsson M."/>
            <person name="Huettel B."/>
            <person name="Barry K.W."/>
            <person name="Haridas S."/>
            <person name="Chen C."/>
            <person name="Bauer D."/>
            <person name="Andreopoulos W."/>
            <person name="Pangilinan J."/>
            <person name="LaButti K."/>
            <person name="Riley R."/>
            <person name="Lipzen A."/>
            <person name="Clum A."/>
            <person name="Drula E."/>
            <person name="Henrissat B."/>
            <person name="Kohler A."/>
            <person name="Grigoriev I.V."/>
            <person name="Martin F.M."/>
            <person name="Hacquard S."/>
        </authorList>
    </citation>
    <scope>NUCLEOTIDE SEQUENCE [LARGE SCALE GENOMIC DNA]</scope>
    <source>
        <strain evidence="1 2">MPI-CAGE-CH-0241</strain>
    </source>
</reference>
<evidence type="ECO:0000313" key="2">
    <source>
        <dbReference type="Proteomes" id="UP000777438"/>
    </source>
</evidence>
<dbReference type="EMBL" id="JAGPYM010000026">
    <property type="protein sequence ID" value="KAH6880510.1"/>
    <property type="molecule type" value="Genomic_DNA"/>
</dbReference>
<sequence length="158" mass="17733">MWIFQQLSALTSVSSTPWSSTFRPEIPGNPRTTSYKGAPTIVPSTILVPAMCQGERLSGPWPIQDGPRVQPVSIDEPERFSCHRHCSGPAMREANKHMDRSVARWPIKGSILSSSYPLFRSIFDRFSDLHSIFRIGRTPDRGIKRIADACKSTPFIHP</sequence>